<protein>
    <submittedName>
        <fullName evidence="5">Uncharacterized protein</fullName>
    </submittedName>
</protein>
<organism evidence="4 5">
    <name type="scientific">Panagrellus redivivus</name>
    <name type="common">Microworm</name>
    <dbReference type="NCBI Taxonomy" id="6233"/>
    <lineage>
        <taxon>Eukaryota</taxon>
        <taxon>Metazoa</taxon>
        <taxon>Ecdysozoa</taxon>
        <taxon>Nematoda</taxon>
        <taxon>Chromadorea</taxon>
        <taxon>Rhabditida</taxon>
        <taxon>Tylenchina</taxon>
        <taxon>Panagrolaimomorpha</taxon>
        <taxon>Panagrolaimoidea</taxon>
        <taxon>Panagrolaimidae</taxon>
        <taxon>Panagrellus</taxon>
    </lineage>
</organism>
<keyword evidence="4" id="KW-1185">Reference proteome</keyword>
<evidence type="ECO:0000313" key="5">
    <source>
        <dbReference type="WBParaSite" id="Pan_g3237.t2"/>
    </source>
</evidence>
<reference evidence="5" key="2">
    <citation type="submission" date="2020-10" db="UniProtKB">
        <authorList>
            <consortium name="WormBaseParasite"/>
        </authorList>
    </citation>
    <scope>IDENTIFICATION</scope>
</reference>
<dbReference type="WBParaSite" id="Pan_g3237.t2">
    <property type="protein sequence ID" value="Pan_g3237.t2"/>
    <property type="gene ID" value="Pan_g3237"/>
</dbReference>
<keyword evidence="2" id="KW-0472">Membrane</keyword>
<evidence type="ECO:0000313" key="4">
    <source>
        <dbReference type="Proteomes" id="UP000492821"/>
    </source>
</evidence>
<feature type="signal peptide" evidence="3">
    <location>
        <begin position="1"/>
        <end position="28"/>
    </location>
</feature>
<name>A0A7E4ZYA7_PANRE</name>
<accession>A0A7E4ZYA7</accession>
<keyword evidence="2" id="KW-1133">Transmembrane helix</keyword>
<evidence type="ECO:0000256" key="3">
    <source>
        <dbReference type="SAM" id="SignalP"/>
    </source>
</evidence>
<evidence type="ECO:0000256" key="2">
    <source>
        <dbReference type="SAM" id="Phobius"/>
    </source>
</evidence>
<reference evidence="4" key="1">
    <citation type="journal article" date="2013" name="Genetics">
        <title>The draft genome and transcriptome of Panagrellus redivivus are shaped by the harsh demands of a free-living lifestyle.</title>
        <authorList>
            <person name="Srinivasan J."/>
            <person name="Dillman A.R."/>
            <person name="Macchietto M.G."/>
            <person name="Heikkinen L."/>
            <person name="Lakso M."/>
            <person name="Fracchia K.M."/>
            <person name="Antoshechkin I."/>
            <person name="Mortazavi A."/>
            <person name="Wong G."/>
            <person name="Sternberg P.W."/>
        </authorList>
    </citation>
    <scope>NUCLEOTIDE SEQUENCE [LARGE SCALE GENOMIC DNA]</scope>
    <source>
        <strain evidence="4">MT8872</strain>
    </source>
</reference>
<feature type="transmembrane region" description="Helical" evidence="2">
    <location>
        <begin position="184"/>
        <end position="207"/>
    </location>
</feature>
<keyword evidence="3" id="KW-0732">Signal</keyword>
<evidence type="ECO:0000256" key="1">
    <source>
        <dbReference type="SAM" id="MobiDB-lite"/>
    </source>
</evidence>
<keyword evidence="2" id="KW-0812">Transmembrane</keyword>
<sequence>MPCKRRPSLATAFGIILVLITFLNFVNAEEEPWVDFKDKRPFRLLCYSGMGPLKALKKVECVPFYHFNIQPYCHRSWQYDPAADKLTYSAGCTYNPPQMVPQRSCQQIAGDTIKCICQDHFCNAHLKCPEKFSKICKNVNTALVLAGDVDETTTIAPPPPPRLPAPQKTWDRKKPSAGSQHGPLLPLLGFSMVTVIFEVYLGLYHILCL</sequence>
<feature type="region of interest" description="Disordered" evidence="1">
    <location>
        <begin position="152"/>
        <end position="177"/>
    </location>
</feature>
<proteinExistence type="predicted"/>
<dbReference type="AlphaFoldDB" id="A0A7E4ZYA7"/>
<dbReference type="Proteomes" id="UP000492821">
    <property type="component" value="Unassembled WGS sequence"/>
</dbReference>
<feature type="chain" id="PRO_5028869498" evidence="3">
    <location>
        <begin position="29"/>
        <end position="209"/>
    </location>
</feature>